<dbReference type="InterPro" id="IPR005815">
    <property type="entry name" value="BioA"/>
</dbReference>
<keyword evidence="9" id="KW-0963">Cytoplasm</keyword>
<feature type="site" description="Participates in the substrate recognition with KAPA and in a stacking interaction with the adenine ring of SAM" evidence="9">
    <location>
        <position position="19"/>
    </location>
</feature>
<feature type="binding site" evidence="9">
    <location>
        <position position="315"/>
    </location>
    <ligand>
        <name>substrate</name>
    </ligand>
</feature>
<comment type="subcellular location">
    <subcellularLocation>
        <location evidence="9">Cytoplasm</location>
    </subcellularLocation>
</comment>
<dbReference type="InterPro" id="IPR005814">
    <property type="entry name" value="Aminotrans_3"/>
</dbReference>
<dbReference type="RefSeq" id="WP_058497562.1">
    <property type="nucleotide sequence ID" value="NZ_CAAAHW010000009.1"/>
</dbReference>
<dbReference type="PIRSF" id="PIRSF000521">
    <property type="entry name" value="Transaminase_4ab_Lys_Orn"/>
    <property type="match status" value="1"/>
</dbReference>
<reference evidence="11 13" key="2">
    <citation type="submission" date="2018-06" db="EMBL/GenBank/DDBJ databases">
        <authorList>
            <consortium name="Pathogen Informatics"/>
            <person name="Doyle S."/>
        </authorList>
    </citation>
    <scope>NUCLEOTIDE SEQUENCE [LARGE SCALE GENOMIC DNA]</scope>
    <source>
        <strain evidence="11 13">NCTC12388</strain>
    </source>
</reference>
<feature type="modified residue" description="N6-(pyridoxal phosphate)lysine" evidence="9">
    <location>
        <position position="280"/>
    </location>
</feature>
<evidence type="ECO:0000256" key="8">
    <source>
        <dbReference type="ARBA" id="ARBA00048449"/>
    </source>
</evidence>
<dbReference type="PANTHER" id="PTHR42684:SF3">
    <property type="entry name" value="ADENOSYLMETHIONINE-8-AMINO-7-OXONONANOATE AMINOTRANSFERASE"/>
    <property type="match status" value="1"/>
</dbReference>
<accession>A0A378JBQ2</accession>
<dbReference type="EMBL" id="UGOB01000001">
    <property type="protein sequence ID" value="STX44766.1"/>
    <property type="molecule type" value="Genomic_DNA"/>
</dbReference>
<organism evidence="11 13">
    <name type="scientific">Legionella gratiana</name>
    <dbReference type="NCBI Taxonomy" id="45066"/>
    <lineage>
        <taxon>Bacteria</taxon>
        <taxon>Pseudomonadati</taxon>
        <taxon>Pseudomonadota</taxon>
        <taxon>Gammaproteobacteria</taxon>
        <taxon>Legionellales</taxon>
        <taxon>Legionellaceae</taxon>
        <taxon>Legionella</taxon>
    </lineage>
</organism>
<keyword evidence="7 9" id="KW-0663">Pyridoxal phosphate</keyword>
<feature type="binding site" evidence="9">
    <location>
        <position position="403"/>
    </location>
    <ligand>
        <name>substrate</name>
    </ligand>
</feature>
<dbReference type="EC" id="2.6.1.62" evidence="9"/>
<dbReference type="HAMAP" id="MF_00834">
    <property type="entry name" value="BioA"/>
    <property type="match status" value="1"/>
</dbReference>
<reference evidence="10 12" key="1">
    <citation type="submission" date="2015-11" db="EMBL/GenBank/DDBJ databases">
        <title>Genomic analysis of 38 Legionella species identifies large and diverse effector repertoires.</title>
        <authorList>
            <person name="Burstein D."/>
            <person name="Amaro F."/>
            <person name="Zusman T."/>
            <person name="Lifshitz Z."/>
            <person name="Cohen O."/>
            <person name="Gilbert J.A."/>
            <person name="Pupko T."/>
            <person name="Shuman H.A."/>
            <person name="Segal G."/>
        </authorList>
    </citation>
    <scope>NUCLEOTIDE SEQUENCE [LARGE SCALE GENOMIC DNA]</scope>
    <source>
        <strain evidence="10 12">Lyon 8420412</strain>
    </source>
</reference>
<evidence type="ECO:0000313" key="11">
    <source>
        <dbReference type="EMBL" id="STX44766.1"/>
    </source>
</evidence>
<feature type="binding site" evidence="9">
    <location>
        <position position="146"/>
    </location>
    <ligand>
        <name>substrate</name>
    </ligand>
</feature>
<evidence type="ECO:0000256" key="2">
    <source>
        <dbReference type="ARBA" id="ARBA00005063"/>
    </source>
</evidence>
<dbReference type="EMBL" id="LNYE01000003">
    <property type="protein sequence ID" value="KTD15679.1"/>
    <property type="molecule type" value="Genomic_DNA"/>
</dbReference>
<dbReference type="InterPro" id="IPR015421">
    <property type="entry name" value="PyrdxlP-dep_Trfase_major"/>
</dbReference>
<dbReference type="InterPro" id="IPR015422">
    <property type="entry name" value="PyrdxlP-dep_Trfase_small"/>
</dbReference>
<comment type="function">
    <text evidence="9">Catalyzes the transfer of the alpha-amino group from S-adenosyl-L-methionine (SAM) to 7-keto-8-aminopelargonic acid (KAPA) to form 7,8-diaminopelargonic acid (DAPA). It is the only aminotransferase known to utilize SAM as an amino donor.</text>
</comment>
<comment type="catalytic activity">
    <reaction evidence="8 9">
        <text>(8S)-8-amino-7-oxononanoate + S-adenosyl-L-methionine = S-adenosyl-4-methylsulfanyl-2-oxobutanoate + (7R,8S)-7,8-diammoniononanoate</text>
        <dbReference type="Rhea" id="RHEA:16861"/>
        <dbReference type="ChEBI" id="CHEBI:16490"/>
        <dbReference type="ChEBI" id="CHEBI:59789"/>
        <dbReference type="ChEBI" id="CHEBI:149468"/>
        <dbReference type="ChEBI" id="CHEBI:149469"/>
        <dbReference type="EC" id="2.6.1.62"/>
    </reaction>
</comment>
<dbReference type="PROSITE" id="PS00600">
    <property type="entry name" value="AA_TRANSFER_CLASS_3"/>
    <property type="match status" value="1"/>
</dbReference>
<dbReference type="InterPro" id="IPR015424">
    <property type="entry name" value="PyrdxlP-dep_Trfase"/>
</dbReference>
<evidence type="ECO:0000256" key="1">
    <source>
        <dbReference type="ARBA" id="ARBA00001933"/>
    </source>
</evidence>
<evidence type="ECO:0000256" key="4">
    <source>
        <dbReference type="ARBA" id="ARBA00022679"/>
    </source>
</evidence>
<keyword evidence="6 9" id="KW-0093">Biotin biosynthesis</keyword>
<feature type="binding site" evidence="9">
    <location>
        <begin position="113"/>
        <end position="114"/>
    </location>
    <ligand>
        <name>pyridoxal 5'-phosphate</name>
        <dbReference type="ChEBI" id="CHEBI:597326"/>
    </ligand>
</feature>
<keyword evidence="3 9" id="KW-0032">Aminotransferase</keyword>
<feature type="binding site" evidence="9">
    <location>
        <position position="280"/>
    </location>
    <ligand>
        <name>substrate</name>
    </ligand>
</feature>
<evidence type="ECO:0000256" key="7">
    <source>
        <dbReference type="ARBA" id="ARBA00022898"/>
    </source>
</evidence>
<dbReference type="OrthoDB" id="9801052at2"/>
<evidence type="ECO:0000256" key="6">
    <source>
        <dbReference type="ARBA" id="ARBA00022756"/>
    </source>
</evidence>
<proteinExistence type="inferred from homology"/>
<name>A0A378JBQ2_9GAMM</name>
<protein>
    <recommendedName>
        <fullName evidence="9">Adenosylmethionine-8-amino-7-oxononanoate aminotransferase</fullName>
        <ecNumber evidence="9">2.6.1.62</ecNumber>
    </recommendedName>
    <alternativeName>
        <fullName evidence="9">7,8-diamino-pelargonic acid aminotransferase</fullName>
        <shortName evidence="9">DAPA AT</shortName>
        <shortName evidence="9">DAPA aminotransferase</shortName>
    </alternativeName>
    <alternativeName>
        <fullName evidence="9">7,8-diaminononanoate synthase</fullName>
        <shortName evidence="9">DANS</shortName>
    </alternativeName>
    <alternativeName>
        <fullName evidence="9">Diaminopelargonic acid synthase</fullName>
    </alternativeName>
</protein>
<dbReference type="Pfam" id="PF00202">
    <property type="entry name" value="Aminotran_3"/>
    <property type="match status" value="1"/>
</dbReference>
<comment type="subunit">
    <text evidence="9">Homodimer.</text>
</comment>
<sequence length="440" mass="48368">MVNTQQLITRDLKHVWHPCAQMKDFEICPPIVIEKAKGSYLYTNKGPLIDAISSWWCKSLGHAHPKVMTAITDQLNRFEHVIAANTTHPLLVELAEELANITQKQHVFFASDGASAVEIAMKLAIHANLIKGFANKNQFIALKNGYHGETLGTMSISDLGLYKAPYTSFNLKCHFIDNIPYVSGKADPLWTNCETHWSSIEKQLETMDDNVCALIVEPIIQGAGGMLSYSQDFLKKIALWAKSRGIYLITDEIMTGIGRTGEWLAANHAGIGADIICLSKGLTSGSIPLSCVMIDHSIFELFYADYASGKSFLHSHTYSGNPLAVSAALATIKAMHEEKIITHVRNLGEYMLTTLTEVAQLSGKLKNIRGIGAVVAAELEDSLDHRVGNKIYQHALNYGALIRPIGNTLYWLPPLNTSHEIVGKLAEITLKSIKGAYAIP</sequence>
<dbReference type="GO" id="GO:0009102">
    <property type="term" value="P:biotin biosynthetic process"/>
    <property type="evidence" value="ECO:0007669"/>
    <property type="project" value="UniProtKB-UniRule"/>
</dbReference>
<evidence type="ECO:0000256" key="9">
    <source>
        <dbReference type="HAMAP-Rule" id="MF_00834"/>
    </source>
</evidence>
<evidence type="ECO:0000256" key="3">
    <source>
        <dbReference type="ARBA" id="ARBA00022576"/>
    </source>
</evidence>
<comment type="similarity">
    <text evidence="9">Belongs to the class-III pyridoxal-phosphate-dependent aminotransferase family. BioA subfamily.</text>
</comment>
<dbReference type="PANTHER" id="PTHR42684">
    <property type="entry name" value="ADENOSYLMETHIONINE-8-AMINO-7-OXONONANOATE AMINOTRANSFERASE"/>
    <property type="match status" value="1"/>
</dbReference>
<dbReference type="AlphaFoldDB" id="A0A378JBQ2"/>
<dbReference type="Proteomes" id="UP000254476">
    <property type="component" value="Unassembled WGS sequence"/>
</dbReference>
<dbReference type="InterPro" id="IPR049704">
    <property type="entry name" value="Aminotrans_3_PPA_site"/>
</dbReference>
<dbReference type="CDD" id="cd00610">
    <property type="entry name" value="OAT_like"/>
    <property type="match status" value="1"/>
</dbReference>
<keyword evidence="4 9" id="KW-0808">Transferase</keyword>
<dbReference type="SUPFAM" id="SSF53383">
    <property type="entry name" value="PLP-dependent transferases"/>
    <property type="match status" value="1"/>
</dbReference>
<evidence type="ECO:0000313" key="10">
    <source>
        <dbReference type="EMBL" id="KTD15679.1"/>
    </source>
</evidence>
<dbReference type="UniPathway" id="UPA00078">
    <property type="reaction ID" value="UER00160"/>
</dbReference>
<dbReference type="GO" id="GO:0004015">
    <property type="term" value="F:adenosylmethionine-8-amino-7-oxononanoate transaminase activity"/>
    <property type="evidence" value="ECO:0007669"/>
    <property type="project" value="UniProtKB-UniRule"/>
</dbReference>
<dbReference type="STRING" id="45066.Lgra_0345"/>
<evidence type="ECO:0000256" key="5">
    <source>
        <dbReference type="ARBA" id="ARBA00022691"/>
    </source>
</evidence>
<dbReference type="NCBIfam" id="TIGR00508">
    <property type="entry name" value="bioA"/>
    <property type="match status" value="1"/>
</dbReference>
<dbReference type="Gene3D" id="3.90.1150.10">
    <property type="entry name" value="Aspartate Aminotransferase, domain 1"/>
    <property type="match status" value="1"/>
</dbReference>
<dbReference type="GO" id="GO:0005737">
    <property type="term" value="C:cytoplasm"/>
    <property type="evidence" value="ECO:0007669"/>
    <property type="project" value="UniProtKB-SubCell"/>
</dbReference>
<dbReference type="GO" id="GO:0004141">
    <property type="term" value="F:dethiobiotin synthase activity"/>
    <property type="evidence" value="ECO:0007669"/>
    <property type="project" value="TreeGrafter"/>
</dbReference>
<dbReference type="Gene3D" id="3.40.640.10">
    <property type="entry name" value="Type I PLP-dependent aspartate aminotransferase-like (Major domain)"/>
    <property type="match status" value="1"/>
</dbReference>
<comment type="cofactor">
    <cofactor evidence="1 9">
        <name>pyridoxal 5'-phosphate</name>
        <dbReference type="ChEBI" id="CHEBI:597326"/>
    </cofactor>
</comment>
<dbReference type="GO" id="GO:0030170">
    <property type="term" value="F:pyridoxal phosphate binding"/>
    <property type="evidence" value="ECO:0007669"/>
    <property type="project" value="UniProtKB-UniRule"/>
</dbReference>
<feature type="binding site" evidence="9">
    <location>
        <begin position="316"/>
        <end position="317"/>
    </location>
    <ligand>
        <name>pyridoxal 5'-phosphate</name>
        <dbReference type="ChEBI" id="CHEBI:597326"/>
    </ligand>
</feature>
<dbReference type="Proteomes" id="UP000054691">
    <property type="component" value="Unassembled WGS sequence"/>
</dbReference>
<evidence type="ECO:0000313" key="12">
    <source>
        <dbReference type="Proteomes" id="UP000054691"/>
    </source>
</evidence>
<feature type="binding site" evidence="9">
    <location>
        <position position="251"/>
    </location>
    <ligand>
        <name>pyridoxal 5'-phosphate</name>
        <dbReference type="ChEBI" id="CHEBI:597326"/>
    </ligand>
</feature>
<evidence type="ECO:0000313" key="13">
    <source>
        <dbReference type="Proteomes" id="UP000254476"/>
    </source>
</evidence>
<gene>
    <name evidence="9 11" type="primary">bioA</name>
    <name evidence="10" type="ORF">Lgra_0345</name>
    <name evidence="11" type="ORF">NCTC12388_01708</name>
</gene>
<keyword evidence="5 9" id="KW-0949">S-adenosyl-L-methionine</keyword>
<feature type="binding site" evidence="9">
    <location>
        <position position="55"/>
    </location>
    <ligand>
        <name>substrate</name>
    </ligand>
</feature>
<keyword evidence="12" id="KW-1185">Reference proteome</keyword>
<comment type="pathway">
    <text evidence="2 9">Cofactor biosynthesis; biotin biosynthesis; 7,8-diaminononanoate from 8-amino-7-oxononanoate (SAM route): step 1/1.</text>
</comment>